<comment type="similarity">
    <text evidence="1 2">Belongs to the CutC family.</text>
</comment>
<dbReference type="RefSeq" id="WP_024753114.1">
    <property type="nucleotide sequence ID" value="NZ_CDNC01000013.1"/>
</dbReference>
<dbReference type="CDD" id="cd00945">
    <property type="entry name" value="Aldolase_Class_I"/>
    <property type="match status" value="1"/>
</dbReference>
<dbReference type="GeneID" id="57754191"/>
<dbReference type="SUPFAM" id="SSF110395">
    <property type="entry name" value="CutC-like"/>
    <property type="match status" value="1"/>
</dbReference>
<reference evidence="5" key="1">
    <citation type="submission" date="2015-01" db="EMBL/GenBank/DDBJ databases">
        <authorList>
            <person name="Manzoor Shahid"/>
            <person name="Zubair Saima"/>
        </authorList>
    </citation>
    <scope>NUCLEOTIDE SEQUENCE [LARGE SCALE GENOMIC DNA]</scope>
    <source>
        <strain evidence="5">V1</strain>
    </source>
</reference>
<dbReference type="AlphaFoldDB" id="A0A0B7GXN4"/>
<dbReference type="Proteomes" id="UP000042527">
    <property type="component" value="Unassembled WGS sequence"/>
</dbReference>
<dbReference type="Pfam" id="PF03932">
    <property type="entry name" value="CutC"/>
    <property type="match status" value="1"/>
</dbReference>
<dbReference type="FunFam" id="3.20.20.380:FF:000001">
    <property type="entry name" value="Copper homeostasis protein CutC"/>
    <property type="match status" value="1"/>
</dbReference>
<comment type="caution">
    <text evidence="2">Once thought to be involved in copper homeostasis, experiments in E.coli have shown this is not the case.</text>
</comment>
<sequence length="247" mass="26981">MKNITIEICAGSLDDALLAEKAGAQRIELNSSLFLGGLTPSLGTLRLVKQKTKLKVLTMVRPRAAGFFYTEAEFETMKEDARIFIENGADGIVFGFLNADGTLDAARCEALCKIANSRETVFHRAIDVVPDPLKTLDALIELGITRVLTSGQEPTAPEGAELIAEMVRHARGKIEILPGGGITKKNASRLVQETGVSQIHFAALCSKPEPSVQHNPKIYYGGALYPNEDRFEIADLDEMRRIIEKVN</sequence>
<evidence type="ECO:0000256" key="2">
    <source>
        <dbReference type="HAMAP-Rule" id="MF_00795"/>
    </source>
</evidence>
<dbReference type="Proteomes" id="UP000323594">
    <property type="component" value="Chromosome"/>
</dbReference>
<evidence type="ECO:0000256" key="1">
    <source>
        <dbReference type="ARBA" id="ARBA00007768"/>
    </source>
</evidence>
<organism evidence="3 5">
    <name type="scientific">Treponema phagedenis</name>
    <dbReference type="NCBI Taxonomy" id="162"/>
    <lineage>
        <taxon>Bacteria</taxon>
        <taxon>Pseudomonadati</taxon>
        <taxon>Spirochaetota</taxon>
        <taxon>Spirochaetia</taxon>
        <taxon>Spirochaetales</taxon>
        <taxon>Treponemataceae</taxon>
        <taxon>Treponema</taxon>
    </lineage>
</organism>
<dbReference type="EMBL" id="CP042817">
    <property type="protein sequence ID" value="QEJ97280.1"/>
    <property type="molecule type" value="Genomic_DNA"/>
</dbReference>
<dbReference type="OrthoDB" id="9815677at2"/>
<gene>
    <name evidence="2 3" type="primary">cutC</name>
    <name evidence="4" type="ORF">FUT82_04280</name>
    <name evidence="3" type="ORF">TPHV1_200005</name>
</gene>
<dbReference type="HAMAP" id="MF_00795">
    <property type="entry name" value="CutC"/>
    <property type="match status" value="1"/>
</dbReference>
<reference evidence="3" key="2">
    <citation type="submission" date="2015-01" db="EMBL/GenBank/DDBJ databases">
        <authorList>
            <person name="Xiang T."/>
            <person name="Song Y."/>
            <person name="Huang L."/>
            <person name="Wang B."/>
            <person name="Wu P."/>
        </authorList>
    </citation>
    <scope>NUCLEOTIDE SEQUENCE [LARGE SCALE GENOMIC DNA]</scope>
    <source>
        <strain evidence="3">V1</strain>
    </source>
</reference>
<keyword evidence="5" id="KW-1185">Reference proteome</keyword>
<dbReference type="GO" id="GO:0005507">
    <property type="term" value="F:copper ion binding"/>
    <property type="evidence" value="ECO:0007669"/>
    <property type="project" value="TreeGrafter"/>
</dbReference>
<proteinExistence type="inferred from homology"/>
<dbReference type="InterPro" id="IPR036822">
    <property type="entry name" value="CutC-like_dom_sf"/>
</dbReference>
<evidence type="ECO:0000313" key="6">
    <source>
        <dbReference type="Proteomes" id="UP000323594"/>
    </source>
</evidence>
<protein>
    <recommendedName>
        <fullName evidence="2">PF03932 family protein CutC</fullName>
    </recommendedName>
</protein>
<comment type="subcellular location">
    <subcellularLocation>
        <location evidence="2">Cytoplasm</location>
    </subcellularLocation>
</comment>
<dbReference type="PANTHER" id="PTHR12598:SF0">
    <property type="entry name" value="COPPER HOMEOSTASIS PROTEIN CUTC HOMOLOG"/>
    <property type="match status" value="1"/>
</dbReference>
<keyword evidence="2" id="KW-0963">Cytoplasm</keyword>
<evidence type="ECO:0000313" key="4">
    <source>
        <dbReference type="EMBL" id="QEJ97280.1"/>
    </source>
</evidence>
<accession>A0A0B7GXN4</accession>
<dbReference type="InterPro" id="IPR005627">
    <property type="entry name" value="CutC-like"/>
</dbReference>
<dbReference type="Gene3D" id="3.20.20.380">
    <property type="entry name" value="Copper homeostasis (CutC) domain"/>
    <property type="match status" value="1"/>
</dbReference>
<evidence type="ECO:0000313" key="3">
    <source>
        <dbReference type="EMBL" id="CEM61715.1"/>
    </source>
</evidence>
<dbReference type="GO" id="GO:0005737">
    <property type="term" value="C:cytoplasm"/>
    <property type="evidence" value="ECO:0007669"/>
    <property type="project" value="UniProtKB-SubCell"/>
</dbReference>
<dbReference type="EMBL" id="CDNC01000013">
    <property type="protein sequence ID" value="CEM61715.1"/>
    <property type="molecule type" value="Genomic_DNA"/>
</dbReference>
<name>A0A0B7GXN4_TREPH</name>
<dbReference type="PANTHER" id="PTHR12598">
    <property type="entry name" value="COPPER HOMEOSTASIS PROTEIN CUTC"/>
    <property type="match status" value="1"/>
</dbReference>
<reference evidence="4 6" key="3">
    <citation type="submission" date="2019-08" db="EMBL/GenBank/DDBJ databases">
        <authorList>
            <person name="Kuhnert P."/>
        </authorList>
    </citation>
    <scope>NUCLEOTIDE SEQUENCE [LARGE SCALE GENOMIC DNA]</scope>
    <source>
        <strain evidence="4 6">B36.5</strain>
    </source>
</reference>
<evidence type="ECO:0000313" key="5">
    <source>
        <dbReference type="Proteomes" id="UP000042527"/>
    </source>
</evidence>